<dbReference type="CDD" id="cd09631">
    <property type="entry name" value="DOMON_DOH"/>
    <property type="match status" value="1"/>
</dbReference>
<name>A0A1U8AG03_NELNU</name>
<evidence type="ECO:0000256" key="5">
    <source>
        <dbReference type="ARBA" id="ARBA00022982"/>
    </source>
</evidence>
<dbReference type="Pfam" id="PF03351">
    <property type="entry name" value="DOMON"/>
    <property type="match status" value="1"/>
</dbReference>
<dbReference type="PANTHER" id="PTHR23130">
    <property type="entry name" value="CYTOCHROME B561 AND DOMON DOMAIN-CONTAINING PROTEIN"/>
    <property type="match status" value="1"/>
</dbReference>
<keyword evidence="3 8" id="KW-0812">Transmembrane</keyword>
<evidence type="ECO:0000256" key="1">
    <source>
        <dbReference type="ARBA" id="ARBA00004370"/>
    </source>
</evidence>
<dbReference type="SMART" id="SM00665">
    <property type="entry name" value="B561"/>
    <property type="match status" value="1"/>
</dbReference>
<dbReference type="KEGG" id="nnu:104604012"/>
<evidence type="ECO:0000256" key="7">
    <source>
        <dbReference type="ARBA" id="ARBA00023136"/>
    </source>
</evidence>
<feature type="transmembrane region" description="Helical" evidence="8">
    <location>
        <begin position="244"/>
        <end position="270"/>
    </location>
</feature>
<dbReference type="SMART" id="SM00664">
    <property type="entry name" value="DoH"/>
    <property type="match status" value="1"/>
</dbReference>
<evidence type="ECO:0000256" key="2">
    <source>
        <dbReference type="ARBA" id="ARBA00022448"/>
    </source>
</evidence>
<dbReference type="InParanoid" id="A0A1U8AG03"/>
<gene>
    <name evidence="13" type="primary">LOC104604012</name>
</gene>
<dbReference type="PROSITE" id="PS50836">
    <property type="entry name" value="DOMON"/>
    <property type="match status" value="1"/>
</dbReference>
<dbReference type="AlphaFoldDB" id="A0A1U8AG03"/>
<dbReference type="GO" id="GO:0016020">
    <property type="term" value="C:membrane"/>
    <property type="evidence" value="ECO:0007669"/>
    <property type="project" value="UniProtKB-SubCell"/>
</dbReference>
<accession>A0A1U8AG03</accession>
<keyword evidence="6 8" id="KW-1133">Transmembrane helix</keyword>
<dbReference type="RefSeq" id="XP_010266522.1">
    <property type="nucleotide sequence ID" value="XM_010268220.2"/>
</dbReference>
<dbReference type="eggNOG" id="KOG4293">
    <property type="taxonomic scope" value="Eukaryota"/>
</dbReference>
<feature type="signal peptide" evidence="9">
    <location>
        <begin position="1"/>
        <end position="26"/>
    </location>
</feature>
<keyword evidence="2" id="KW-0813">Transport</keyword>
<keyword evidence="12" id="KW-1185">Reference proteome</keyword>
<feature type="transmembrane region" description="Helical" evidence="8">
    <location>
        <begin position="216"/>
        <end position="237"/>
    </location>
</feature>
<feature type="transmembrane region" description="Helical" evidence="8">
    <location>
        <begin position="346"/>
        <end position="367"/>
    </location>
</feature>
<dbReference type="STRING" id="4432.A0A1U8AG03"/>
<dbReference type="InterPro" id="IPR005018">
    <property type="entry name" value="DOMON_domain"/>
</dbReference>
<evidence type="ECO:0000256" key="9">
    <source>
        <dbReference type="SAM" id="SignalP"/>
    </source>
</evidence>
<evidence type="ECO:0000313" key="13">
    <source>
        <dbReference type="RefSeq" id="XP_010266522.1"/>
    </source>
</evidence>
<dbReference type="OrthoDB" id="19261at2759"/>
<evidence type="ECO:0000256" key="3">
    <source>
        <dbReference type="ARBA" id="ARBA00022692"/>
    </source>
</evidence>
<dbReference type="SUPFAM" id="SSF49344">
    <property type="entry name" value="CBD9-like"/>
    <property type="match status" value="1"/>
</dbReference>
<dbReference type="Gene3D" id="1.20.120.1770">
    <property type="match status" value="1"/>
</dbReference>
<evidence type="ECO:0000313" key="12">
    <source>
        <dbReference type="Proteomes" id="UP000189703"/>
    </source>
</evidence>
<organism evidence="12 13">
    <name type="scientific">Nelumbo nucifera</name>
    <name type="common">Sacred lotus</name>
    <dbReference type="NCBI Taxonomy" id="4432"/>
    <lineage>
        <taxon>Eukaryota</taxon>
        <taxon>Viridiplantae</taxon>
        <taxon>Streptophyta</taxon>
        <taxon>Embryophyta</taxon>
        <taxon>Tracheophyta</taxon>
        <taxon>Spermatophyta</taxon>
        <taxon>Magnoliopsida</taxon>
        <taxon>Proteales</taxon>
        <taxon>Nelumbonaceae</taxon>
        <taxon>Nelumbo</taxon>
    </lineage>
</organism>
<dbReference type="InterPro" id="IPR006593">
    <property type="entry name" value="Cyt_b561/ferric_Rdtase_TM"/>
</dbReference>
<protein>
    <submittedName>
        <fullName evidence="13">Cytochrome b561 and DOMON domain-containing protein At3g61750</fullName>
    </submittedName>
</protein>
<keyword evidence="4 9" id="KW-0732">Signal</keyword>
<dbReference type="InterPro" id="IPR045266">
    <property type="entry name" value="DOH_DOMON"/>
</dbReference>
<comment type="subcellular location">
    <subcellularLocation>
        <location evidence="1">Membrane</location>
    </subcellularLocation>
</comment>
<dbReference type="Proteomes" id="UP000189703">
    <property type="component" value="Unplaced"/>
</dbReference>
<proteinExistence type="predicted"/>
<feature type="domain" description="Cytochrome b561" evidence="11">
    <location>
        <begin position="179"/>
        <end position="371"/>
    </location>
</feature>
<keyword evidence="7 8" id="KW-0472">Membrane</keyword>
<dbReference type="GeneID" id="104604012"/>
<feature type="chain" id="PRO_5010586711" evidence="9">
    <location>
        <begin position="27"/>
        <end position="385"/>
    </location>
</feature>
<feature type="transmembrane region" description="Helical" evidence="8">
    <location>
        <begin position="322"/>
        <end position="340"/>
    </location>
</feature>
<dbReference type="CDD" id="cd08760">
    <property type="entry name" value="Cyt_b561_FRRS1_like"/>
    <property type="match status" value="1"/>
</dbReference>
<evidence type="ECO:0000259" key="10">
    <source>
        <dbReference type="PROSITE" id="PS50836"/>
    </source>
</evidence>
<keyword evidence="5" id="KW-0249">Electron transport</keyword>
<feature type="domain" description="DOMON" evidence="10">
    <location>
        <begin position="60"/>
        <end position="173"/>
    </location>
</feature>
<feature type="transmembrane region" description="Helical" evidence="8">
    <location>
        <begin position="282"/>
        <end position="301"/>
    </location>
</feature>
<dbReference type="OMA" id="TIYTSGW"/>
<dbReference type="PROSITE" id="PS50939">
    <property type="entry name" value="CYTOCHROME_B561"/>
    <property type="match status" value="1"/>
</dbReference>
<evidence type="ECO:0000256" key="6">
    <source>
        <dbReference type="ARBA" id="ARBA00022989"/>
    </source>
</evidence>
<sequence length="385" mass="42725">MLPPRFFRLFAALVLLLEAEILPVVADGDGLLEACKQDLNSFLPPPYGNYSGYTCTTVWNTFILRYTQSQSNVLTIVLSAVYTTGWVGIGFSKDGTMVGSSAMVGWINKEGRAKIKQYYLRGQSTSEVIPDKGELQLTNVPTVTVLHEATIYLAFQLNLATPLTHQQILLAFGTLYPMHNRLTKHDDKTTVVFDFSAPGSPAVIPKNTNNLKRSHGVLGITAWGVILPAGAIVARYYKHRDPLWYYIHTFVQFVGFIIGLATVVAGKALYDGLHVNIPAHRGIGIFVLVLSILQVIAFFLRPNKEAKKRKYWNWYHHWVGRLALFFGAVNIVLGIQVGGAGSSWKVAYGFFLAVVLITVIVLEVLLWKRGSEKNADPPTFQSNPN</sequence>
<dbReference type="PANTHER" id="PTHR23130:SF115">
    <property type="entry name" value="OS01G0680900 PROTEIN"/>
    <property type="match status" value="1"/>
</dbReference>
<evidence type="ECO:0000259" key="11">
    <source>
        <dbReference type="PROSITE" id="PS50939"/>
    </source>
</evidence>
<evidence type="ECO:0000256" key="4">
    <source>
        <dbReference type="ARBA" id="ARBA00022729"/>
    </source>
</evidence>
<reference evidence="13" key="1">
    <citation type="submission" date="2025-08" db="UniProtKB">
        <authorList>
            <consortium name="RefSeq"/>
        </authorList>
    </citation>
    <scope>IDENTIFICATION</scope>
</reference>
<evidence type="ECO:0000256" key="8">
    <source>
        <dbReference type="SAM" id="Phobius"/>
    </source>
</evidence>